<gene>
    <name evidence="1" type="ORF">UFOPK2001_00756</name>
</gene>
<sequence length="187" mass="19137">MSRLTAVALALTLAIGLGGCATSSDGASSPTQSQSIPTPDPALIPDAPAETITAVDAAAYDDGFGSYVFRVGDGPSWCTITTDLDQVLCEQNEAAASYTPIPAPADCDGSYGYQVRLYGAQPESGDIAGFVCSTGQWQDPAGAQVLAAGTKITAGAFTCYVKDTAARCQNESGQFIALGPKVWAIQN</sequence>
<dbReference type="EMBL" id="CAEZVN010000066">
    <property type="protein sequence ID" value="CAB4634637.1"/>
    <property type="molecule type" value="Genomic_DNA"/>
</dbReference>
<protein>
    <submittedName>
        <fullName evidence="1">Unannotated protein</fullName>
    </submittedName>
</protein>
<dbReference type="PROSITE" id="PS51257">
    <property type="entry name" value="PROKAR_LIPOPROTEIN"/>
    <property type="match status" value="1"/>
</dbReference>
<reference evidence="1" key="1">
    <citation type="submission" date="2020-05" db="EMBL/GenBank/DDBJ databases">
        <authorList>
            <person name="Chiriac C."/>
            <person name="Salcher M."/>
            <person name="Ghai R."/>
            <person name="Kavagutti S V."/>
        </authorList>
    </citation>
    <scope>NUCLEOTIDE SEQUENCE</scope>
</reference>
<evidence type="ECO:0000313" key="1">
    <source>
        <dbReference type="EMBL" id="CAB4634637.1"/>
    </source>
</evidence>
<proteinExistence type="predicted"/>
<organism evidence="1">
    <name type="scientific">freshwater metagenome</name>
    <dbReference type="NCBI Taxonomy" id="449393"/>
    <lineage>
        <taxon>unclassified sequences</taxon>
        <taxon>metagenomes</taxon>
        <taxon>ecological metagenomes</taxon>
    </lineage>
</organism>
<dbReference type="AlphaFoldDB" id="A0A6J6JC07"/>
<name>A0A6J6JC07_9ZZZZ</name>
<accession>A0A6J6JC07</accession>